<evidence type="ECO:0000313" key="3">
    <source>
        <dbReference type="Proteomes" id="UP000284824"/>
    </source>
</evidence>
<dbReference type="Proteomes" id="UP000284824">
    <property type="component" value="Unassembled WGS sequence"/>
</dbReference>
<dbReference type="AlphaFoldDB" id="A0A438LX23"/>
<dbReference type="OrthoDB" id="88903at2"/>
<dbReference type="InterPro" id="IPR027417">
    <property type="entry name" value="P-loop_NTPase"/>
</dbReference>
<dbReference type="InterPro" id="IPR052754">
    <property type="entry name" value="NTPase_KAP_P-loop"/>
</dbReference>
<dbReference type="Gene3D" id="3.40.50.300">
    <property type="entry name" value="P-loop containing nucleotide triphosphate hydrolases"/>
    <property type="match status" value="1"/>
</dbReference>
<evidence type="ECO:0000259" key="1">
    <source>
        <dbReference type="Pfam" id="PF07693"/>
    </source>
</evidence>
<accession>A0A438LX23</accession>
<gene>
    <name evidence="2" type="ORF">EDD27_0339</name>
</gene>
<dbReference type="InterPro" id="IPR011646">
    <property type="entry name" value="KAP_P-loop"/>
</dbReference>
<feature type="domain" description="KAP NTPase" evidence="1">
    <location>
        <begin position="22"/>
        <end position="308"/>
    </location>
</feature>
<name>A0A438LX23_9ACTN</name>
<keyword evidence="3" id="KW-1185">Reference proteome</keyword>
<sequence>MPDIAMLSDAPVNWHGDLLQFRRYVDPLVSVITNPRTQTPFTIGVYGAWGSGKSTLLKMVDDRLLDRHGDEFVRVHFNPWVHRREPQMLLPLLNALHTELNEDPKQRFADTAKRLGAIMLNLAADEMLKKINLGSASVEKIGKLAQQYAEMRGQVDSQTGRLRTLLQKEADRLAEKGRKIIFFIDDLDRCEPDQIIDVLESIKLFLDIEHVFVLIALAKDVVDRGVSIKYQPFGFTATDRLGDEYLDKMIQLPLHLYPLGPAEVGRFILESGPGELAGAHVKTLEKIVSANPRKIKRVLNLLRVTEAIIAGTPGLAGLDKGLVIRLVVLRVQSPELFTDVVRTPSLLVALELVYQGKLNGTSPEVDKRFKSHASLIRRALDRHHYSHDFLAPLFADSRFEAFEDELPVYLTMIGG</sequence>
<dbReference type="EMBL" id="SAUN01000001">
    <property type="protein sequence ID" value="RVX38049.1"/>
    <property type="molecule type" value="Genomic_DNA"/>
</dbReference>
<reference evidence="2 3" key="1">
    <citation type="submission" date="2019-01" db="EMBL/GenBank/DDBJ databases">
        <title>Sequencing the genomes of 1000 actinobacteria strains.</title>
        <authorList>
            <person name="Klenk H.-P."/>
        </authorList>
    </citation>
    <scope>NUCLEOTIDE SEQUENCE [LARGE SCALE GENOMIC DNA]</scope>
    <source>
        <strain evidence="2 3">DSM 43925</strain>
    </source>
</reference>
<organism evidence="2 3">
    <name type="scientific">Nonomuraea polychroma</name>
    <dbReference type="NCBI Taxonomy" id="46176"/>
    <lineage>
        <taxon>Bacteria</taxon>
        <taxon>Bacillati</taxon>
        <taxon>Actinomycetota</taxon>
        <taxon>Actinomycetes</taxon>
        <taxon>Streptosporangiales</taxon>
        <taxon>Streptosporangiaceae</taxon>
        <taxon>Nonomuraea</taxon>
    </lineage>
</organism>
<dbReference type="RefSeq" id="WP_127930734.1">
    <property type="nucleotide sequence ID" value="NZ_SAUN01000001.1"/>
</dbReference>
<proteinExistence type="predicted"/>
<evidence type="ECO:0000313" key="2">
    <source>
        <dbReference type="EMBL" id="RVX38049.1"/>
    </source>
</evidence>
<protein>
    <submittedName>
        <fullName evidence="2">KAP-like P-loop domain-containing protein</fullName>
    </submittedName>
</protein>
<dbReference type="SUPFAM" id="SSF52540">
    <property type="entry name" value="P-loop containing nucleoside triphosphate hydrolases"/>
    <property type="match status" value="1"/>
</dbReference>
<dbReference type="PANTHER" id="PTHR22674:SF6">
    <property type="entry name" value="NTPASE KAP FAMILY P-LOOP DOMAIN-CONTAINING PROTEIN 1"/>
    <property type="match status" value="1"/>
</dbReference>
<dbReference type="PANTHER" id="PTHR22674">
    <property type="entry name" value="NTPASE, KAP FAMILY P-LOOP DOMAIN-CONTAINING 1"/>
    <property type="match status" value="1"/>
</dbReference>
<dbReference type="Pfam" id="PF07693">
    <property type="entry name" value="KAP_NTPase"/>
    <property type="match status" value="1"/>
</dbReference>
<comment type="caution">
    <text evidence="2">The sequence shown here is derived from an EMBL/GenBank/DDBJ whole genome shotgun (WGS) entry which is preliminary data.</text>
</comment>